<dbReference type="GO" id="GO:0052621">
    <property type="term" value="F:diguanylate cyclase activity"/>
    <property type="evidence" value="ECO:0007669"/>
    <property type="project" value="UniProtKB-EC"/>
</dbReference>
<dbReference type="Gene3D" id="3.30.450.20">
    <property type="entry name" value="PAS domain"/>
    <property type="match status" value="1"/>
</dbReference>
<dbReference type="SUPFAM" id="SSF55073">
    <property type="entry name" value="Nucleotide cyclase"/>
    <property type="match status" value="1"/>
</dbReference>
<accession>A0A2C9CCP1</accession>
<keyword evidence="4" id="KW-0808">Transferase</keyword>
<dbReference type="Pfam" id="PF01590">
    <property type="entry name" value="GAF"/>
    <property type="match status" value="1"/>
</dbReference>
<dbReference type="FunFam" id="3.30.70.270:FF:000001">
    <property type="entry name" value="Diguanylate cyclase domain protein"/>
    <property type="match status" value="1"/>
</dbReference>
<dbReference type="Pfam" id="PF13426">
    <property type="entry name" value="PAS_9"/>
    <property type="match status" value="1"/>
</dbReference>
<sequence>MPCISSNNPDSERPKQFVATQSAVTGRKDKRIMFYTLIEQIPCAVIVTDIKGTIEYVNSQFTELTGYTREEVTGANPRILKSGRTAPEEYKHLWETITSGKKWKGVFCNKKKDGSFYWEKASISPLMNEEGMITHFFAIKEDITIQKQNEQRHEILYILSNILMESVSVDEAIPKILQTIGEGEIGRQIGVDRVCLVLSGTNNGMADNVYEWCNEGIPSQRRRFMDVSFFAFTWWMKHLRAGDVIHIPQVCRMPKEAAAEQEFLIKREVKSVLSFPVFADKDSFGFISCENILNGCSCKEQDIMLLRIVSEIIGNAIVRKRSEACIQHMAYHDALTNLPNRNLFRARLEMAILQAKRNKKMAAVMALDLDGFKAVNDSFGHHMGDLLLKEAAVRMKECVRECDTVARFGGDEFMVILTNINHREDANHVAKKLLGLLSQKFLINNDKIGITVSIGISLYPADGNDMEDLIKKADNALYCSKKEGKNTHR</sequence>
<dbReference type="InterPro" id="IPR001610">
    <property type="entry name" value="PAC"/>
</dbReference>
<dbReference type="InterPro" id="IPR000014">
    <property type="entry name" value="PAS"/>
</dbReference>
<dbReference type="PANTHER" id="PTHR46663">
    <property type="entry name" value="DIGUANYLATE CYCLASE DGCT-RELATED"/>
    <property type="match status" value="1"/>
</dbReference>
<dbReference type="SMART" id="SM00086">
    <property type="entry name" value="PAC"/>
    <property type="match status" value="1"/>
</dbReference>
<evidence type="ECO:0000313" key="5">
    <source>
        <dbReference type="EMBL" id="SOH03639.1"/>
    </source>
</evidence>
<dbReference type="RefSeq" id="WP_164994563.1">
    <property type="nucleotide sequence ID" value="NZ_CP049055.1"/>
</dbReference>
<dbReference type="PROSITE" id="PS50887">
    <property type="entry name" value="GGDEF"/>
    <property type="match status" value="1"/>
</dbReference>
<dbReference type="EMBL" id="CP049055">
    <property type="protein sequence ID" value="QII10458.1"/>
    <property type="molecule type" value="Genomic_DNA"/>
</dbReference>
<protein>
    <submittedName>
        <fullName evidence="4">Putative diguanylate cyclase</fullName>
        <ecNumber evidence="4">2.7.7.65</ecNumber>
    </submittedName>
</protein>
<evidence type="ECO:0000259" key="2">
    <source>
        <dbReference type="PROSITE" id="PS50113"/>
    </source>
</evidence>
<dbReference type="SUPFAM" id="SSF55785">
    <property type="entry name" value="PYP-like sensor domain (PAS domain)"/>
    <property type="match status" value="1"/>
</dbReference>
<dbReference type="Gene3D" id="3.30.70.270">
    <property type="match status" value="1"/>
</dbReference>
<dbReference type="Pfam" id="PF00990">
    <property type="entry name" value="GGDEF"/>
    <property type="match status" value="1"/>
</dbReference>
<dbReference type="NCBIfam" id="TIGR00229">
    <property type="entry name" value="sensory_box"/>
    <property type="match status" value="1"/>
</dbReference>
<dbReference type="Proteomes" id="UP000501926">
    <property type="component" value="Chromosome"/>
</dbReference>
<dbReference type="InterPro" id="IPR000160">
    <property type="entry name" value="GGDEF_dom"/>
</dbReference>
<dbReference type="CDD" id="cd01949">
    <property type="entry name" value="GGDEF"/>
    <property type="match status" value="1"/>
</dbReference>
<dbReference type="InterPro" id="IPR000700">
    <property type="entry name" value="PAS-assoc_C"/>
</dbReference>
<dbReference type="PROSITE" id="PS50112">
    <property type="entry name" value="PAS"/>
    <property type="match status" value="1"/>
</dbReference>
<dbReference type="EMBL" id="LT934425">
    <property type="protein sequence ID" value="SOH03639.1"/>
    <property type="molecule type" value="Genomic_DNA"/>
</dbReference>
<feature type="domain" description="PAC" evidence="2">
    <location>
        <begin position="101"/>
        <end position="155"/>
    </location>
</feature>
<evidence type="ECO:0000259" key="3">
    <source>
        <dbReference type="PROSITE" id="PS50887"/>
    </source>
</evidence>
<dbReference type="Gene3D" id="3.30.450.40">
    <property type="match status" value="1"/>
</dbReference>
<name>A0A2C9CCP1_KUEST</name>
<reference evidence="4 7" key="3">
    <citation type="submission" date="2020-02" db="EMBL/GenBank/DDBJ databases">
        <title>Newly sequenced genome of strain CSTR1 showed variability in Candidatus Kuenenia stuttgartiensis genomes.</title>
        <authorList>
            <person name="Ding C."/>
            <person name="Adrian L."/>
        </authorList>
    </citation>
    <scope>NUCLEOTIDE SEQUENCE [LARGE SCALE GENOMIC DNA]</scope>
    <source>
        <strain evidence="4 7">CSTR1</strain>
    </source>
</reference>
<dbReference type="InterPro" id="IPR029787">
    <property type="entry name" value="Nucleotide_cyclase"/>
</dbReference>
<dbReference type="SUPFAM" id="SSF55781">
    <property type="entry name" value="GAF domain-like"/>
    <property type="match status" value="1"/>
</dbReference>
<evidence type="ECO:0000313" key="6">
    <source>
        <dbReference type="Proteomes" id="UP000221734"/>
    </source>
</evidence>
<dbReference type="InterPro" id="IPR003018">
    <property type="entry name" value="GAF"/>
</dbReference>
<dbReference type="InterPro" id="IPR035965">
    <property type="entry name" value="PAS-like_dom_sf"/>
</dbReference>
<gene>
    <name evidence="4" type="ORF">KsCSTR_10790</name>
    <name evidence="5" type="ORF">KSMBR1_1136</name>
</gene>
<dbReference type="InterPro" id="IPR043128">
    <property type="entry name" value="Rev_trsase/Diguanyl_cyclase"/>
</dbReference>
<dbReference type="PROSITE" id="PS50113">
    <property type="entry name" value="PAC"/>
    <property type="match status" value="1"/>
</dbReference>
<dbReference type="InterPro" id="IPR029016">
    <property type="entry name" value="GAF-like_dom_sf"/>
</dbReference>
<dbReference type="NCBIfam" id="TIGR00254">
    <property type="entry name" value="GGDEF"/>
    <property type="match status" value="1"/>
</dbReference>
<dbReference type="CDD" id="cd00130">
    <property type="entry name" value="PAS"/>
    <property type="match status" value="1"/>
</dbReference>
<evidence type="ECO:0000313" key="7">
    <source>
        <dbReference type="Proteomes" id="UP000501926"/>
    </source>
</evidence>
<reference evidence="6" key="2">
    <citation type="submission" date="2017-10" db="EMBL/GenBank/DDBJ databases">
        <authorList>
            <person name="Frank J."/>
        </authorList>
    </citation>
    <scope>NUCLEOTIDE SEQUENCE [LARGE SCALE GENOMIC DNA]</scope>
</reference>
<dbReference type="Proteomes" id="UP000221734">
    <property type="component" value="Chromosome Kuenenia_stuttgartiensis_MBR1"/>
</dbReference>
<dbReference type="EC" id="2.7.7.65" evidence="4"/>
<feature type="domain" description="GGDEF" evidence="3">
    <location>
        <begin position="360"/>
        <end position="489"/>
    </location>
</feature>
<dbReference type="SMART" id="SM00267">
    <property type="entry name" value="GGDEF"/>
    <property type="match status" value="1"/>
</dbReference>
<dbReference type="SMART" id="SM00091">
    <property type="entry name" value="PAS"/>
    <property type="match status" value="1"/>
</dbReference>
<evidence type="ECO:0000313" key="4">
    <source>
        <dbReference type="EMBL" id="QII10458.1"/>
    </source>
</evidence>
<feature type="domain" description="PAS" evidence="1">
    <location>
        <begin position="30"/>
        <end position="74"/>
    </location>
</feature>
<dbReference type="KEGG" id="kst:KSMBR1_1136"/>
<reference evidence="5" key="1">
    <citation type="submission" date="2017-10" db="EMBL/GenBank/DDBJ databases">
        <authorList>
            <person name="Banno H."/>
            <person name="Chua N.-H."/>
        </authorList>
    </citation>
    <scope>NUCLEOTIDE SEQUENCE [LARGE SCALE GENOMIC DNA]</scope>
    <source>
        <strain evidence="5">Kuenenia_mbr1_ru-nijmegen</strain>
    </source>
</reference>
<dbReference type="GO" id="GO:0006355">
    <property type="term" value="P:regulation of DNA-templated transcription"/>
    <property type="evidence" value="ECO:0007669"/>
    <property type="project" value="InterPro"/>
</dbReference>
<organism evidence="5 6">
    <name type="scientific">Kuenenia stuttgartiensis</name>
    <dbReference type="NCBI Taxonomy" id="174633"/>
    <lineage>
        <taxon>Bacteria</taxon>
        <taxon>Pseudomonadati</taxon>
        <taxon>Planctomycetota</taxon>
        <taxon>Candidatus Brocadiia</taxon>
        <taxon>Candidatus Brocadiales</taxon>
        <taxon>Candidatus Brocadiaceae</taxon>
        <taxon>Candidatus Kuenenia</taxon>
    </lineage>
</organism>
<dbReference type="AlphaFoldDB" id="A0A2C9CCP1"/>
<dbReference type="InterPro" id="IPR052163">
    <property type="entry name" value="DGC-Regulatory_Protein"/>
</dbReference>
<proteinExistence type="predicted"/>
<keyword evidence="4" id="KW-0548">Nucleotidyltransferase</keyword>
<dbReference type="PANTHER" id="PTHR46663:SF3">
    <property type="entry name" value="SLL0267 PROTEIN"/>
    <property type="match status" value="1"/>
</dbReference>
<evidence type="ECO:0000259" key="1">
    <source>
        <dbReference type="PROSITE" id="PS50112"/>
    </source>
</evidence>
<keyword evidence="6" id="KW-1185">Reference proteome</keyword>